<evidence type="ECO:0000313" key="2">
    <source>
        <dbReference type="Proteomes" id="UP001597131"/>
    </source>
</evidence>
<dbReference type="SFLD" id="SFLDG01140">
    <property type="entry name" value="C2.B:_Phosphomannomutase_and_P"/>
    <property type="match status" value="1"/>
</dbReference>
<dbReference type="InterPro" id="IPR006379">
    <property type="entry name" value="HAD-SF_hydro_IIB"/>
</dbReference>
<keyword evidence="2" id="KW-1185">Reference proteome</keyword>
<dbReference type="PROSITE" id="PS01228">
    <property type="entry name" value="COF_1"/>
    <property type="match status" value="1"/>
</dbReference>
<dbReference type="PANTHER" id="PTHR10000:SF8">
    <property type="entry name" value="HAD SUPERFAMILY HYDROLASE-LIKE, TYPE 3"/>
    <property type="match status" value="1"/>
</dbReference>
<gene>
    <name evidence="1" type="ORF">ACFQ3Q_06080</name>
</gene>
<dbReference type="InterPro" id="IPR036412">
    <property type="entry name" value="HAD-like_sf"/>
</dbReference>
<dbReference type="Proteomes" id="UP001597131">
    <property type="component" value="Unassembled WGS sequence"/>
</dbReference>
<dbReference type="GO" id="GO:0016787">
    <property type="term" value="F:hydrolase activity"/>
    <property type="evidence" value="ECO:0007669"/>
    <property type="project" value="UniProtKB-KW"/>
</dbReference>
<dbReference type="PANTHER" id="PTHR10000">
    <property type="entry name" value="PHOSPHOSERINE PHOSPHATASE"/>
    <property type="match status" value="1"/>
</dbReference>
<dbReference type="RefSeq" id="WP_380743938.1">
    <property type="nucleotide sequence ID" value="NZ_JBHTLI010000001.1"/>
</dbReference>
<dbReference type="Gene3D" id="3.40.50.1000">
    <property type="entry name" value="HAD superfamily/HAD-like"/>
    <property type="match status" value="1"/>
</dbReference>
<dbReference type="InterPro" id="IPR023214">
    <property type="entry name" value="HAD_sf"/>
</dbReference>
<dbReference type="Pfam" id="PF08282">
    <property type="entry name" value="Hydrolase_3"/>
    <property type="match status" value="1"/>
</dbReference>
<dbReference type="Gene3D" id="3.30.1240.10">
    <property type="match status" value="1"/>
</dbReference>
<accession>A0ABW3NR72</accession>
<sequence>MPYQIIFSDIDGTLLNHQRELSEHTKNTIKELNHLPFVLISARMPAAMRHLQKDLDIEHQPIICYNGGLILVDNEPVSSTEIPVDLMHRLSEFNSGIDCHLSLYHNDEWYVPQKDRWADREENNTKVTPEVMSNADVIKKWRNEGKGAHKIMAMGSEEQIDQIRDFLTKEFPNELHLYRSKPTYLEIAHKRISKFTAISHLLENHFNLKPEESVAFGDNYNDVEMIKGVGMGVAVANARKEVLEVANLVTGHGKEDGVAAGLKKLFKTSED</sequence>
<dbReference type="EMBL" id="JBHTLI010000001">
    <property type="protein sequence ID" value="MFD1095306.1"/>
    <property type="molecule type" value="Genomic_DNA"/>
</dbReference>
<dbReference type="EC" id="3.-.-.-" evidence="1"/>
<keyword evidence="1" id="KW-0378">Hydrolase</keyword>
<dbReference type="CDD" id="cd07516">
    <property type="entry name" value="HAD_Pase"/>
    <property type="match status" value="1"/>
</dbReference>
<proteinExistence type="predicted"/>
<dbReference type="SFLD" id="SFLDS00003">
    <property type="entry name" value="Haloacid_Dehalogenase"/>
    <property type="match status" value="1"/>
</dbReference>
<dbReference type="EC" id="3.1.3.-" evidence="1"/>
<dbReference type="SUPFAM" id="SSF56784">
    <property type="entry name" value="HAD-like"/>
    <property type="match status" value="1"/>
</dbReference>
<dbReference type="NCBIfam" id="TIGR01484">
    <property type="entry name" value="HAD-SF-IIB"/>
    <property type="match status" value="1"/>
</dbReference>
<protein>
    <submittedName>
        <fullName evidence="1">HAD family hydrolase</fullName>
        <ecNumber evidence="1">3.-.-.-</ecNumber>
        <ecNumber evidence="1">3.1.3.-</ecNumber>
    </submittedName>
</protein>
<reference evidence="2" key="1">
    <citation type="journal article" date="2019" name="Int. J. Syst. Evol. Microbiol.">
        <title>The Global Catalogue of Microorganisms (GCM) 10K type strain sequencing project: providing services to taxonomists for standard genome sequencing and annotation.</title>
        <authorList>
            <consortium name="The Broad Institute Genomics Platform"/>
            <consortium name="The Broad Institute Genome Sequencing Center for Infectious Disease"/>
            <person name="Wu L."/>
            <person name="Ma J."/>
        </authorList>
    </citation>
    <scope>NUCLEOTIDE SEQUENCE [LARGE SCALE GENOMIC DNA]</scope>
    <source>
        <strain evidence="2">CCUG 64793</strain>
    </source>
</reference>
<dbReference type="NCBIfam" id="TIGR00099">
    <property type="entry name" value="Cof-subfamily"/>
    <property type="match status" value="1"/>
</dbReference>
<name>A0ABW3NR72_9FLAO</name>
<dbReference type="InterPro" id="IPR000150">
    <property type="entry name" value="Cof"/>
</dbReference>
<comment type="caution">
    <text evidence="1">The sequence shown here is derived from an EMBL/GenBank/DDBJ whole genome shotgun (WGS) entry which is preliminary data.</text>
</comment>
<organism evidence="1 2">
    <name type="scientific">Salegentibacter chungangensis</name>
    <dbReference type="NCBI Taxonomy" id="1335724"/>
    <lineage>
        <taxon>Bacteria</taxon>
        <taxon>Pseudomonadati</taxon>
        <taxon>Bacteroidota</taxon>
        <taxon>Flavobacteriia</taxon>
        <taxon>Flavobacteriales</taxon>
        <taxon>Flavobacteriaceae</taxon>
        <taxon>Salegentibacter</taxon>
    </lineage>
</organism>
<evidence type="ECO:0000313" key="1">
    <source>
        <dbReference type="EMBL" id="MFD1095306.1"/>
    </source>
</evidence>